<evidence type="ECO:0000259" key="1">
    <source>
        <dbReference type="Pfam" id="PF09757"/>
    </source>
</evidence>
<feature type="domain" description="Arb2-like" evidence="1">
    <location>
        <begin position="73"/>
        <end position="112"/>
    </location>
</feature>
<keyword evidence="3" id="KW-1185">Reference proteome</keyword>
<name>A0A1J7J2G6_9PEZI</name>
<sequence>MFNGGCLNVSLLVQVDLYLFDFLGIYWFADSFLQLPPPGQADVIAQMLPNCPRYHTGTILATGDHVGESVPPYMQREALFKSFANQVIVTRDIDRARRIVLIIHDPQALLSPPYVPEDV</sequence>
<gene>
    <name evidence="2" type="ORF">CONLIGDRAFT_686792</name>
</gene>
<dbReference type="EMBL" id="KV875107">
    <property type="protein sequence ID" value="OIW23348.1"/>
    <property type="molecule type" value="Genomic_DNA"/>
</dbReference>
<dbReference type="InParanoid" id="A0A1J7J2G6"/>
<evidence type="ECO:0000313" key="2">
    <source>
        <dbReference type="EMBL" id="OIW23348.1"/>
    </source>
</evidence>
<reference evidence="2 3" key="1">
    <citation type="submission" date="2016-10" db="EMBL/GenBank/DDBJ databases">
        <title>Draft genome sequence of Coniochaeta ligniaria NRRL30616, a lignocellulolytic fungus for bioabatement of inhibitors in plant biomass hydrolysates.</title>
        <authorList>
            <consortium name="DOE Joint Genome Institute"/>
            <person name="Jimenez D.J."/>
            <person name="Hector R.E."/>
            <person name="Riley R."/>
            <person name="Sun H."/>
            <person name="Grigoriev I.V."/>
            <person name="Van Elsas J.D."/>
            <person name="Nichols N.N."/>
        </authorList>
    </citation>
    <scope>NUCLEOTIDE SEQUENCE [LARGE SCALE GENOMIC DNA]</scope>
    <source>
        <strain evidence="2 3">NRRL 30616</strain>
    </source>
</reference>
<dbReference type="InterPro" id="IPR019154">
    <property type="entry name" value="Arb2-like_domain"/>
</dbReference>
<dbReference type="AlphaFoldDB" id="A0A1J7J2G6"/>
<accession>A0A1J7J2G6</accession>
<dbReference type="Proteomes" id="UP000182658">
    <property type="component" value="Unassembled WGS sequence"/>
</dbReference>
<organism evidence="2 3">
    <name type="scientific">Coniochaeta ligniaria NRRL 30616</name>
    <dbReference type="NCBI Taxonomy" id="1408157"/>
    <lineage>
        <taxon>Eukaryota</taxon>
        <taxon>Fungi</taxon>
        <taxon>Dikarya</taxon>
        <taxon>Ascomycota</taxon>
        <taxon>Pezizomycotina</taxon>
        <taxon>Sordariomycetes</taxon>
        <taxon>Sordariomycetidae</taxon>
        <taxon>Coniochaetales</taxon>
        <taxon>Coniochaetaceae</taxon>
        <taxon>Coniochaeta</taxon>
    </lineage>
</organism>
<evidence type="ECO:0000313" key="3">
    <source>
        <dbReference type="Proteomes" id="UP000182658"/>
    </source>
</evidence>
<protein>
    <recommendedName>
        <fullName evidence="1">Arb2-like domain-containing protein</fullName>
    </recommendedName>
</protein>
<dbReference type="Pfam" id="PF09757">
    <property type="entry name" value="Arb2-like"/>
    <property type="match status" value="1"/>
</dbReference>
<proteinExistence type="predicted"/>